<keyword evidence="6 8" id="KW-0472">Membrane</keyword>
<keyword evidence="5" id="KW-0496">Mitochondrion</keyword>
<evidence type="ECO:0000256" key="7">
    <source>
        <dbReference type="ARBA" id="ARBA00038105"/>
    </source>
</evidence>
<dbReference type="GeneID" id="14876705"/>
<accession>F4PGQ3</accession>
<dbReference type="FunFam" id="1.10.287.110:FF:000001">
    <property type="entry name" value="Import inner membrane translocase subunit tim14"/>
    <property type="match status" value="1"/>
</dbReference>
<dbReference type="KEGG" id="dfa:DFA_03132"/>
<dbReference type="EMBL" id="GL883006">
    <property type="protein sequence ID" value="EGG24887.1"/>
    <property type="molecule type" value="Genomic_DNA"/>
</dbReference>
<dbReference type="STRING" id="1054147.F4PGQ3"/>
<dbReference type="PANTHER" id="PTHR12763">
    <property type="match status" value="1"/>
</dbReference>
<dbReference type="InterPro" id="IPR036869">
    <property type="entry name" value="J_dom_sf"/>
</dbReference>
<dbReference type="GO" id="GO:0030150">
    <property type="term" value="P:protein import into mitochondrial matrix"/>
    <property type="evidence" value="ECO:0007669"/>
    <property type="project" value="TreeGrafter"/>
</dbReference>
<dbReference type="SUPFAM" id="SSF46565">
    <property type="entry name" value="Chaperone J-domain"/>
    <property type="match status" value="1"/>
</dbReference>
<dbReference type="InterPro" id="IPR001623">
    <property type="entry name" value="DnaJ_domain"/>
</dbReference>
<proteinExistence type="inferred from homology"/>
<feature type="domain" description="J" evidence="9">
    <location>
        <begin position="91"/>
        <end position="146"/>
    </location>
</feature>
<evidence type="ECO:0000256" key="8">
    <source>
        <dbReference type="SAM" id="Phobius"/>
    </source>
</evidence>
<evidence type="ECO:0000256" key="5">
    <source>
        <dbReference type="ARBA" id="ARBA00023128"/>
    </source>
</evidence>
<evidence type="ECO:0000256" key="6">
    <source>
        <dbReference type="ARBA" id="ARBA00023136"/>
    </source>
</evidence>
<gene>
    <name evidence="10" type="primary">dnajc19</name>
    <name evidence="10" type="ORF">DFA_03132</name>
</gene>
<protein>
    <submittedName>
        <fullName evidence="10">DnaJ subfamily C member 19</fullName>
    </submittedName>
</protein>
<comment type="similarity">
    <text evidence="7">Belongs to the TIM14 family.</text>
</comment>
<evidence type="ECO:0000313" key="11">
    <source>
        <dbReference type="Proteomes" id="UP000007797"/>
    </source>
</evidence>
<name>F4PGQ3_CACFS</name>
<dbReference type="Gene3D" id="1.10.287.110">
    <property type="entry name" value="DnaJ domain"/>
    <property type="match status" value="1"/>
</dbReference>
<dbReference type="GO" id="GO:0001671">
    <property type="term" value="F:ATPase activator activity"/>
    <property type="evidence" value="ECO:0007669"/>
    <property type="project" value="TreeGrafter"/>
</dbReference>
<dbReference type="PROSITE" id="PS50076">
    <property type="entry name" value="DNAJ_2"/>
    <property type="match status" value="1"/>
</dbReference>
<keyword evidence="2 8" id="KW-0812">Transmembrane</keyword>
<evidence type="ECO:0000259" key="9">
    <source>
        <dbReference type="PROSITE" id="PS50076"/>
    </source>
</evidence>
<reference evidence="11" key="1">
    <citation type="journal article" date="2011" name="Genome Res.">
        <title>Phylogeny-wide analysis of social amoeba genomes highlights ancient origins for complex intercellular communication.</title>
        <authorList>
            <person name="Heidel A.J."/>
            <person name="Lawal H.M."/>
            <person name="Felder M."/>
            <person name="Schilde C."/>
            <person name="Helps N.R."/>
            <person name="Tunggal B."/>
            <person name="Rivero F."/>
            <person name="John U."/>
            <person name="Schleicher M."/>
            <person name="Eichinger L."/>
            <person name="Platzer M."/>
            <person name="Noegel A.A."/>
            <person name="Schaap P."/>
            <person name="Gloeckner G."/>
        </authorList>
    </citation>
    <scope>NUCLEOTIDE SEQUENCE [LARGE SCALE GENOMIC DNA]</scope>
    <source>
        <strain evidence="11">SH3</strain>
    </source>
</reference>
<sequence>MIDKSRLERCENSSLVVNDFTLISLKRYRKMATPFIVGLAVAGAAYATRSTLRLVTKLRQNPGTLFSINLEDKTTDSAIGEGFQPKMDRQEAFAVLGLPDGADDKLIKDQHKKMMIKNHPDKGGSSYLATKVNEARNLLLNRDERR</sequence>
<evidence type="ECO:0000256" key="3">
    <source>
        <dbReference type="ARBA" id="ARBA00022792"/>
    </source>
</evidence>
<dbReference type="RefSeq" id="XP_004362738.1">
    <property type="nucleotide sequence ID" value="XM_004362681.1"/>
</dbReference>
<dbReference type="PANTHER" id="PTHR12763:SF28">
    <property type="entry name" value="GEO10507P1-RELATED"/>
    <property type="match status" value="1"/>
</dbReference>
<evidence type="ECO:0000256" key="2">
    <source>
        <dbReference type="ARBA" id="ARBA00022692"/>
    </source>
</evidence>
<keyword evidence="3" id="KW-0999">Mitochondrion inner membrane</keyword>
<evidence type="ECO:0000256" key="4">
    <source>
        <dbReference type="ARBA" id="ARBA00022989"/>
    </source>
</evidence>
<dbReference type="Pfam" id="PF00226">
    <property type="entry name" value="DnaJ"/>
    <property type="match status" value="1"/>
</dbReference>
<dbReference type="OrthoDB" id="240298at2759"/>
<keyword evidence="4 8" id="KW-1133">Transmembrane helix</keyword>
<organism evidence="10 11">
    <name type="scientific">Cavenderia fasciculata</name>
    <name type="common">Slime mold</name>
    <name type="synonym">Dictyostelium fasciculatum</name>
    <dbReference type="NCBI Taxonomy" id="261658"/>
    <lineage>
        <taxon>Eukaryota</taxon>
        <taxon>Amoebozoa</taxon>
        <taxon>Evosea</taxon>
        <taxon>Eumycetozoa</taxon>
        <taxon>Dictyostelia</taxon>
        <taxon>Acytosteliales</taxon>
        <taxon>Cavenderiaceae</taxon>
        <taxon>Cavenderia</taxon>
    </lineage>
</organism>
<feature type="transmembrane region" description="Helical" evidence="8">
    <location>
        <begin position="31"/>
        <end position="48"/>
    </location>
</feature>
<keyword evidence="11" id="KW-1185">Reference proteome</keyword>
<evidence type="ECO:0000313" key="10">
    <source>
        <dbReference type="EMBL" id="EGG24887.1"/>
    </source>
</evidence>
<comment type="subcellular location">
    <subcellularLocation>
        <location evidence="1">Mitochondrion inner membrane</location>
        <topology evidence="1">Single-pass membrane protein</topology>
    </subcellularLocation>
</comment>
<dbReference type="GO" id="GO:0001405">
    <property type="term" value="C:PAM complex, Tim23 associated import motor"/>
    <property type="evidence" value="ECO:0007669"/>
    <property type="project" value="TreeGrafter"/>
</dbReference>
<dbReference type="Proteomes" id="UP000007797">
    <property type="component" value="Unassembled WGS sequence"/>
</dbReference>
<dbReference type="AlphaFoldDB" id="F4PGQ3"/>
<dbReference type="OMA" id="RYLIHAW"/>
<dbReference type="CDD" id="cd06257">
    <property type="entry name" value="DnaJ"/>
    <property type="match status" value="1"/>
</dbReference>
<dbReference type="SMART" id="SM00271">
    <property type="entry name" value="DnaJ"/>
    <property type="match status" value="1"/>
</dbReference>
<evidence type="ECO:0000256" key="1">
    <source>
        <dbReference type="ARBA" id="ARBA00004434"/>
    </source>
</evidence>